<proteinExistence type="predicted"/>
<dbReference type="InterPro" id="IPR038765">
    <property type="entry name" value="Papain-like_cys_pep_sf"/>
</dbReference>
<reference evidence="3" key="1">
    <citation type="journal article" date="2019" name="Int. J. Syst. Evol. Microbiol.">
        <title>The Global Catalogue of Microorganisms (GCM) 10K type strain sequencing project: providing services to taxonomists for standard genome sequencing and annotation.</title>
        <authorList>
            <consortium name="The Broad Institute Genomics Platform"/>
            <consortium name="The Broad Institute Genome Sequencing Center for Infectious Disease"/>
            <person name="Wu L."/>
            <person name="Ma J."/>
        </authorList>
    </citation>
    <scope>NUCLEOTIDE SEQUENCE [LARGE SCALE GENOMIC DNA]</scope>
    <source>
        <strain evidence="3">CGMCC 1.12990</strain>
    </source>
</reference>
<keyword evidence="3" id="KW-1185">Reference proteome</keyword>
<evidence type="ECO:0000313" key="2">
    <source>
        <dbReference type="EMBL" id="GGG60470.1"/>
    </source>
</evidence>
<evidence type="ECO:0000259" key="1">
    <source>
        <dbReference type="Pfam" id="PF05257"/>
    </source>
</evidence>
<gene>
    <name evidence="2" type="ORF">GCM10011378_40590</name>
</gene>
<dbReference type="Proteomes" id="UP000601361">
    <property type="component" value="Unassembled WGS sequence"/>
</dbReference>
<accession>A0ABQ1X9G2</accession>
<dbReference type="InterPro" id="IPR007921">
    <property type="entry name" value="CHAP_dom"/>
</dbReference>
<evidence type="ECO:0000313" key="3">
    <source>
        <dbReference type="Proteomes" id="UP000601361"/>
    </source>
</evidence>
<dbReference type="EMBL" id="BMGS01000015">
    <property type="protein sequence ID" value="GGG60470.1"/>
    <property type="molecule type" value="Genomic_DNA"/>
</dbReference>
<dbReference type="Gene3D" id="3.90.1720.10">
    <property type="entry name" value="endopeptidase domain like (from Nostoc punctiforme)"/>
    <property type="match status" value="1"/>
</dbReference>
<dbReference type="RefSeq" id="WP_188559688.1">
    <property type="nucleotide sequence ID" value="NZ_BMGS01000015.1"/>
</dbReference>
<feature type="domain" description="Peptidase C51" evidence="1">
    <location>
        <begin position="43"/>
        <end position="144"/>
    </location>
</feature>
<dbReference type="Pfam" id="PF05257">
    <property type="entry name" value="CHAP"/>
    <property type="match status" value="1"/>
</dbReference>
<comment type="caution">
    <text evidence="2">The sequence shown here is derived from an EMBL/GenBank/DDBJ whole genome shotgun (WGS) entry which is preliminary data.</text>
</comment>
<dbReference type="SUPFAM" id="SSF54001">
    <property type="entry name" value="Cysteine proteinases"/>
    <property type="match status" value="1"/>
</dbReference>
<sequence>MVTLPAPQRLRVVYLSQVGVREATGRNDGARVEAYLREIGLPKGYQWCSAFCVWCFRQAGIKAPSYGMARSWFTPARLLYRQGWEQRPAELGHGNLRRRHAPRLLPQPGDLVGYRFSGSVAINHVGFLDSDWGSGPSVTTVEGNTNLVGSRTGNGVWRNIRHKRMIYALARHP</sequence>
<protein>
    <recommendedName>
        <fullName evidence="1">Peptidase C51 domain-containing protein</fullName>
    </recommendedName>
</protein>
<name>A0ABQ1X9G2_9BACT</name>
<organism evidence="2 3">
    <name type="scientific">Hymenobacter glacieicola</name>
    <dbReference type="NCBI Taxonomy" id="1562124"/>
    <lineage>
        <taxon>Bacteria</taxon>
        <taxon>Pseudomonadati</taxon>
        <taxon>Bacteroidota</taxon>
        <taxon>Cytophagia</taxon>
        <taxon>Cytophagales</taxon>
        <taxon>Hymenobacteraceae</taxon>
        <taxon>Hymenobacter</taxon>
    </lineage>
</organism>